<keyword evidence="2" id="KW-0813">Transport</keyword>
<dbReference type="InterPro" id="IPR010290">
    <property type="entry name" value="TM_effector"/>
</dbReference>
<feature type="transmembrane region" description="Helical" evidence="7">
    <location>
        <begin position="377"/>
        <end position="397"/>
    </location>
</feature>
<feature type="transmembrane region" description="Helical" evidence="7">
    <location>
        <begin position="261"/>
        <end position="278"/>
    </location>
</feature>
<dbReference type="Proteomes" id="UP001210380">
    <property type="component" value="Unassembled WGS sequence"/>
</dbReference>
<feature type="domain" description="Major facilitator superfamily (MFS) profile" evidence="8">
    <location>
        <begin position="1"/>
        <end position="200"/>
    </location>
</feature>
<evidence type="ECO:0000256" key="5">
    <source>
        <dbReference type="ARBA" id="ARBA00022989"/>
    </source>
</evidence>
<keyword evidence="5 7" id="KW-1133">Transmembrane helix</keyword>
<evidence type="ECO:0000256" key="6">
    <source>
        <dbReference type="ARBA" id="ARBA00023136"/>
    </source>
</evidence>
<keyword evidence="10" id="KW-1185">Reference proteome</keyword>
<dbReference type="PROSITE" id="PS50850">
    <property type="entry name" value="MFS"/>
    <property type="match status" value="1"/>
</dbReference>
<evidence type="ECO:0000256" key="1">
    <source>
        <dbReference type="ARBA" id="ARBA00004429"/>
    </source>
</evidence>
<evidence type="ECO:0000256" key="4">
    <source>
        <dbReference type="ARBA" id="ARBA00022692"/>
    </source>
</evidence>
<organism evidence="9 10">
    <name type="scientific">Saccharopolyspora oryzae</name>
    <dbReference type="NCBI Taxonomy" id="2997343"/>
    <lineage>
        <taxon>Bacteria</taxon>
        <taxon>Bacillati</taxon>
        <taxon>Actinomycetota</taxon>
        <taxon>Actinomycetes</taxon>
        <taxon>Pseudonocardiales</taxon>
        <taxon>Pseudonocardiaceae</taxon>
        <taxon>Saccharopolyspora</taxon>
    </lineage>
</organism>
<evidence type="ECO:0000256" key="7">
    <source>
        <dbReference type="SAM" id="Phobius"/>
    </source>
</evidence>
<evidence type="ECO:0000313" key="9">
    <source>
        <dbReference type="EMBL" id="MDA3627623.1"/>
    </source>
</evidence>
<evidence type="ECO:0000256" key="2">
    <source>
        <dbReference type="ARBA" id="ARBA00022448"/>
    </source>
</evidence>
<dbReference type="EMBL" id="JAQGLA010000031">
    <property type="protein sequence ID" value="MDA3627623.1"/>
    <property type="molecule type" value="Genomic_DNA"/>
</dbReference>
<dbReference type="Gene3D" id="1.20.1250.20">
    <property type="entry name" value="MFS general substrate transporter like domains"/>
    <property type="match status" value="1"/>
</dbReference>
<evidence type="ECO:0000256" key="3">
    <source>
        <dbReference type="ARBA" id="ARBA00022475"/>
    </source>
</evidence>
<dbReference type="CDD" id="cd06173">
    <property type="entry name" value="MFS_MefA_like"/>
    <property type="match status" value="1"/>
</dbReference>
<feature type="transmembrane region" description="Helical" evidence="7">
    <location>
        <begin position="171"/>
        <end position="194"/>
    </location>
</feature>
<keyword evidence="4 7" id="KW-0812">Transmembrane</keyword>
<proteinExistence type="predicted"/>
<gene>
    <name evidence="9" type="ORF">OU415_19445</name>
</gene>
<comment type="subcellular location">
    <subcellularLocation>
        <location evidence="1">Cell inner membrane</location>
        <topology evidence="1">Multi-pass membrane protein</topology>
    </subcellularLocation>
</comment>
<dbReference type="PANTHER" id="PTHR23513:SF9">
    <property type="entry name" value="ENTEROBACTIN EXPORTER ENTS"/>
    <property type="match status" value="1"/>
</dbReference>
<evidence type="ECO:0000313" key="10">
    <source>
        <dbReference type="Proteomes" id="UP001210380"/>
    </source>
</evidence>
<feature type="transmembrane region" description="Helical" evidence="7">
    <location>
        <begin position="51"/>
        <end position="72"/>
    </location>
</feature>
<feature type="transmembrane region" description="Helical" evidence="7">
    <location>
        <begin position="21"/>
        <end position="45"/>
    </location>
</feature>
<feature type="transmembrane region" description="Helical" evidence="7">
    <location>
        <begin position="84"/>
        <end position="105"/>
    </location>
</feature>
<dbReference type="InterPro" id="IPR036259">
    <property type="entry name" value="MFS_trans_sf"/>
</dbReference>
<sequence>MSVFDRLLDTRPLRTSPQFRRLWWGGAVSALGGQFTVVAVLFQMWQLTTSPLAVGAVGLVQAISMTTVGLAGGTLADAVDRRKLVLAATTMQLVSVAALAVHGLAGAESPWVLLGLVALHSAGSGLGAPARRTFVPRLLPTELVGAGVALGNLSFQIAMLLGPALAGVLVAQWGVSACYLLDALAFTAVLYAVLRLPSMRPDGQPSRPGLRAIWRGWRFIAASPVLRGALLTDVAATVLAMPVGLFPLINEQRFGGNPQTLGLFFTAIAIGGITAGAASGTITRARRTGVVLLAAAGVWGLALIGFGLAPSPWLALGCLTIAGAADTTSVITRAAIVQLATPDSHRGRVSAVEHIVGASGPEVGNFRAGLAAQATTAAFAAVAGGLMCVVGIAALALTNSPLRRFSHSRPEAALDSRASG</sequence>
<name>A0ABT4V0X3_9PSEU</name>
<keyword evidence="6 7" id="KW-0472">Membrane</keyword>
<dbReference type="SUPFAM" id="SSF103473">
    <property type="entry name" value="MFS general substrate transporter"/>
    <property type="match status" value="1"/>
</dbReference>
<feature type="transmembrane region" description="Helical" evidence="7">
    <location>
        <begin position="111"/>
        <end position="131"/>
    </location>
</feature>
<keyword evidence="3" id="KW-1003">Cell membrane</keyword>
<evidence type="ECO:0000259" key="8">
    <source>
        <dbReference type="PROSITE" id="PS50850"/>
    </source>
</evidence>
<comment type="caution">
    <text evidence="9">The sequence shown here is derived from an EMBL/GenBank/DDBJ whole genome shotgun (WGS) entry which is preliminary data.</text>
</comment>
<reference evidence="9 10" key="1">
    <citation type="submission" date="2022-11" db="EMBL/GenBank/DDBJ databases">
        <title>Draft genome sequence of Saccharopolyspora sp. WRP15-2 isolated from rhizosphere soils of wild rice in Thailand.</title>
        <authorList>
            <person name="Duangmal K."/>
            <person name="Kammanee S."/>
            <person name="Muangham S."/>
        </authorList>
    </citation>
    <scope>NUCLEOTIDE SEQUENCE [LARGE SCALE GENOMIC DNA]</scope>
    <source>
        <strain evidence="9 10">WRP15-2</strain>
    </source>
</reference>
<accession>A0ABT4V0X3</accession>
<dbReference type="PANTHER" id="PTHR23513">
    <property type="entry name" value="INTEGRAL MEMBRANE EFFLUX PROTEIN-RELATED"/>
    <property type="match status" value="1"/>
</dbReference>
<dbReference type="RefSeq" id="WP_270950298.1">
    <property type="nucleotide sequence ID" value="NZ_JAQGLA010000031.1"/>
</dbReference>
<feature type="transmembrane region" description="Helical" evidence="7">
    <location>
        <begin position="143"/>
        <end position="165"/>
    </location>
</feature>
<dbReference type="Pfam" id="PF05977">
    <property type="entry name" value="MFS_3"/>
    <property type="match status" value="1"/>
</dbReference>
<dbReference type="InterPro" id="IPR020846">
    <property type="entry name" value="MFS_dom"/>
</dbReference>
<feature type="transmembrane region" description="Helical" evidence="7">
    <location>
        <begin position="225"/>
        <end position="249"/>
    </location>
</feature>
<protein>
    <submittedName>
        <fullName evidence="9">MFS transporter</fullName>
    </submittedName>
</protein>
<feature type="transmembrane region" description="Helical" evidence="7">
    <location>
        <begin position="290"/>
        <end position="309"/>
    </location>
</feature>